<keyword evidence="7" id="KW-0408">Iron</keyword>
<evidence type="ECO:0000256" key="2">
    <source>
        <dbReference type="ARBA" id="ARBA00005997"/>
    </source>
</evidence>
<dbReference type="GO" id="GO:0042744">
    <property type="term" value="P:hydrogen peroxide catabolic process"/>
    <property type="evidence" value="ECO:0007669"/>
    <property type="project" value="TreeGrafter"/>
</dbReference>
<dbReference type="eggNOG" id="KOG4157">
    <property type="taxonomic scope" value="Eukaryota"/>
</dbReference>
<dbReference type="Gene3D" id="1.10.520.10">
    <property type="match status" value="1"/>
</dbReference>
<dbReference type="PANTHER" id="PTHR31356:SF53">
    <property type="entry name" value="HEME PEROXIDASE"/>
    <property type="match status" value="1"/>
</dbReference>
<protein>
    <recommendedName>
        <fullName evidence="8">Peroxidase</fullName>
        <ecNumber evidence="8">1.11.1.-</ecNumber>
    </recommendedName>
</protein>
<dbReference type="InterPro" id="IPR002016">
    <property type="entry name" value="Haem_peroxidase"/>
</dbReference>
<dbReference type="GO" id="GO:0046872">
    <property type="term" value="F:metal ion binding"/>
    <property type="evidence" value="ECO:0007669"/>
    <property type="project" value="UniProtKB-UniRule"/>
</dbReference>
<comment type="function">
    <text evidence="1">Destroys radicals which are normally produced within the cells and which are toxic to biological systems.</text>
</comment>
<keyword evidence="6 8" id="KW-0560">Oxidoreductase</keyword>
<evidence type="ECO:0000256" key="7">
    <source>
        <dbReference type="ARBA" id="ARBA00023004"/>
    </source>
</evidence>
<comment type="caution">
    <text evidence="10">The sequence shown here is derived from an EMBL/GenBank/DDBJ whole genome shotgun (WGS) entry which is preliminary data.</text>
</comment>
<reference evidence="10 11" key="1">
    <citation type="submission" date="2015-12" db="EMBL/GenBank/DDBJ databases">
        <title>Draft genome sequence of Moniliophthora roreri, the causal agent of frosty pod rot of cacao.</title>
        <authorList>
            <person name="Aime M.C."/>
            <person name="Diaz-Valderrama J.R."/>
            <person name="Kijpornyongpan T."/>
            <person name="Phillips-Mora W."/>
        </authorList>
    </citation>
    <scope>NUCLEOTIDE SEQUENCE [LARGE SCALE GENOMIC DNA]</scope>
    <source>
        <strain evidence="10 11">MCA 2952</strain>
    </source>
</reference>
<evidence type="ECO:0000256" key="6">
    <source>
        <dbReference type="ARBA" id="ARBA00023002"/>
    </source>
</evidence>
<gene>
    <name evidence="10" type="ORF">WG66_6468</name>
</gene>
<organism evidence="10 11">
    <name type="scientific">Moniliophthora roreri</name>
    <name type="common">Frosty pod rot fungus</name>
    <name type="synonym">Monilia roreri</name>
    <dbReference type="NCBI Taxonomy" id="221103"/>
    <lineage>
        <taxon>Eukaryota</taxon>
        <taxon>Fungi</taxon>
        <taxon>Dikarya</taxon>
        <taxon>Basidiomycota</taxon>
        <taxon>Agaricomycotina</taxon>
        <taxon>Agaricomycetes</taxon>
        <taxon>Agaricomycetidae</taxon>
        <taxon>Agaricales</taxon>
        <taxon>Marasmiineae</taxon>
        <taxon>Marasmiaceae</taxon>
        <taxon>Moniliophthora</taxon>
    </lineage>
</organism>
<dbReference type="PRINTS" id="PR00458">
    <property type="entry name" value="PEROXIDASE"/>
</dbReference>
<dbReference type="InterPro" id="IPR002207">
    <property type="entry name" value="Peroxidase_I"/>
</dbReference>
<name>A0A0W0FXD0_MONRR</name>
<evidence type="ECO:0000256" key="5">
    <source>
        <dbReference type="ARBA" id="ARBA00022723"/>
    </source>
</evidence>
<evidence type="ECO:0000256" key="3">
    <source>
        <dbReference type="ARBA" id="ARBA00022559"/>
    </source>
</evidence>
<dbReference type="PROSITE" id="PS50873">
    <property type="entry name" value="PEROXIDASE_4"/>
    <property type="match status" value="1"/>
</dbReference>
<dbReference type="Pfam" id="PF00141">
    <property type="entry name" value="peroxidase"/>
    <property type="match status" value="1"/>
</dbReference>
<dbReference type="GO" id="GO:0020037">
    <property type="term" value="F:heme binding"/>
    <property type="evidence" value="ECO:0007669"/>
    <property type="project" value="UniProtKB-UniRule"/>
</dbReference>
<keyword evidence="3 8" id="KW-0575">Peroxidase</keyword>
<dbReference type="GO" id="GO:0004601">
    <property type="term" value="F:peroxidase activity"/>
    <property type="evidence" value="ECO:0007669"/>
    <property type="project" value="UniProtKB-KW"/>
</dbReference>
<dbReference type="EC" id="1.11.1.-" evidence="8"/>
<dbReference type="PRINTS" id="PR00459">
    <property type="entry name" value="ASPEROXIDASE"/>
</dbReference>
<dbReference type="GO" id="GO:0034599">
    <property type="term" value="P:cellular response to oxidative stress"/>
    <property type="evidence" value="ECO:0007669"/>
    <property type="project" value="InterPro"/>
</dbReference>
<dbReference type="InterPro" id="IPR044831">
    <property type="entry name" value="Ccp1-like"/>
</dbReference>
<accession>A0A0W0FXD0</accession>
<proteinExistence type="inferred from homology"/>
<dbReference type="Gene3D" id="1.10.420.10">
    <property type="entry name" value="Peroxidase, domain 2"/>
    <property type="match status" value="1"/>
</dbReference>
<dbReference type="AlphaFoldDB" id="A0A0W0FXD0"/>
<dbReference type="Proteomes" id="UP000054988">
    <property type="component" value="Unassembled WGS sequence"/>
</dbReference>
<feature type="signal peptide" evidence="8">
    <location>
        <begin position="1"/>
        <end position="24"/>
    </location>
</feature>
<feature type="domain" description="Plant heme peroxidase family profile" evidence="9">
    <location>
        <begin position="49"/>
        <end position="356"/>
    </location>
</feature>
<evidence type="ECO:0000259" key="9">
    <source>
        <dbReference type="PROSITE" id="PS50873"/>
    </source>
</evidence>
<dbReference type="SUPFAM" id="SSF48113">
    <property type="entry name" value="Heme-dependent peroxidases"/>
    <property type="match status" value="1"/>
</dbReference>
<keyword evidence="8" id="KW-0732">Signal</keyword>
<dbReference type="EMBL" id="LATX01001532">
    <property type="protein sequence ID" value="KTB40934.1"/>
    <property type="molecule type" value="Genomic_DNA"/>
</dbReference>
<keyword evidence="4" id="KW-0349">Heme</keyword>
<evidence type="ECO:0000313" key="11">
    <source>
        <dbReference type="Proteomes" id="UP000054988"/>
    </source>
</evidence>
<sequence>MLSWLTATALSSIALQASLFAVGAYHWPDPQLEYADKLLFGDAFLSQLAVNCAPRDKTTVAAQWLRIAYHDMSTHNVDDGTGGLDASIVYELERPENIGLGMLTSVGEFILFTSPVASLADIIAMGAVMGVAACGGPVVPYRAGRINATVAGPPGVPEPHQDLSSHAESFRRQGFTESEMIALVACGHTLGGVRREDFPGTIHDTSVDLMTFDSTIQFDNLVVTEYLSGTTKNPLVVGPNTTTNSDFRIFSSDGNITMQRYAFSIAPPDSFSKTCGSLIERMINTVPKDDILSEVVEPIQYKIGDTRLFPANDGSFTLSTSLRLLSRNEQRKVTLFWNDRQGSVCGDIGCSVQPVSSRAATITYLAHMRGISEGVDYSFSAKINMTSSISKFWFEIDERDGSDVTVVDNGGSGFVIDQDTVLLDLGRSKRLPNTFTSFNLVVAVRGDASAQVSVMTYEPSADTNNVSPKMKTIQLALDTRFPPTAGFTFFSGNASSGMTYFDVHGVVGDDIFTQTFVDASIIIV</sequence>
<feature type="chain" id="PRO_5006987763" description="Peroxidase" evidence="8">
    <location>
        <begin position="25"/>
        <end position="524"/>
    </location>
</feature>
<evidence type="ECO:0000313" key="10">
    <source>
        <dbReference type="EMBL" id="KTB40934.1"/>
    </source>
</evidence>
<dbReference type="InterPro" id="IPR010255">
    <property type="entry name" value="Haem_peroxidase_sf"/>
</dbReference>
<dbReference type="GO" id="GO:0000302">
    <property type="term" value="P:response to reactive oxygen species"/>
    <property type="evidence" value="ECO:0007669"/>
    <property type="project" value="TreeGrafter"/>
</dbReference>
<evidence type="ECO:0000256" key="8">
    <source>
        <dbReference type="RuleBase" id="RU363051"/>
    </source>
</evidence>
<keyword evidence="5" id="KW-0479">Metal-binding</keyword>
<dbReference type="PANTHER" id="PTHR31356">
    <property type="entry name" value="THYLAKOID LUMENAL 29 KDA PROTEIN, CHLOROPLASTIC-RELATED"/>
    <property type="match status" value="1"/>
</dbReference>
<comment type="similarity">
    <text evidence="2">Belongs to the peroxidase family. Cytochrome c peroxidase subfamily.</text>
</comment>
<evidence type="ECO:0000256" key="4">
    <source>
        <dbReference type="ARBA" id="ARBA00022617"/>
    </source>
</evidence>
<evidence type="ECO:0000256" key="1">
    <source>
        <dbReference type="ARBA" id="ARBA00003917"/>
    </source>
</evidence>